<dbReference type="InterPro" id="IPR020103">
    <property type="entry name" value="PsdUridine_synth_cat_dom_sf"/>
</dbReference>
<evidence type="ECO:0000313" key="7">
    <source>
        <dbReference type="EMBL" id="AFC85344.1"/>
    </source>
</evidence>
<dbReference type="InterPro" id="IPR018496">
    <property type="entry name" value="PsdUridine_synth_RsuA/RluB_CS"/>
</dbReference>
<gene>
    <name evidence="7" type="ordered locus">Fraau_0875</name>
</gene>
<dbReference type="SUPFAM" id="SSF55120">
    <property type="entry name" value="Pseudouridine synthase"/>
    <property type="match status" value="1"/>
</dbReference>
<dbReference type="Gene3D" id="3.30.70.1560">
    <property type="entry name" value="Alpha-L RNA-binding motif"/>
    <property type="match status" value="1"/>
</dbReference>
<dbReference type="InterPro" id="IPR000748">
    <property type="entry name" value="PsdUridine_synth_RsuA/RluB/E/F"/>
</dbReference>
<dbReference type="InterPro" id="IPR050343">
    <property type="entry name" value="RsuA_PseudoU_synthase"/>
</dbReference>
<dbReference type="InterPro" id="IPR020094">
    <property type="entry name" value="TruA/RsuA/RluB/E/F_N"/>
</dbReference>
<evidence type="ECO:0000256" key="2">
    <source>
        <dbReference type="ARBA" id="ARBA00022552"/>
    </source>
</evidence>
<dbReference type="InterPro" id="IPR036986">
    <property type="entry name" value="S4_RNA-bd_sf"/>
</dbReference>
<keyword evidence="3 5" id="KW-0413">Isomerase</keyword>
<dbReference type="NCBIfam" id="TIGR00093">
    <property type="entry name" value="pseudouridine synthase"/>
    <property type="match status" value="1"/>
</dbReference>
<dbReference type="InterPro" id="IPR006145">
    <property type="entry name" value="PsdUridine_synth_RsuA/RluA"/>
</dbReference>
<dbReference type="AlphaFoldDB" id="H8L0T9"/>
<name>H8L0T9_FRAAD</name>
<accession>H8L0T9</accession>
<keyword evidence="2" id="KW-0698">rRNA processing</keyword>
<dbReference type="PANTHER" id="PTHR47683:SF2">
    <property type="entry name" value="RNA-BINDING S4 DOMAIN-CONTAINING PROTEIN"/>
    <property type="match status" value="1"/>
</dbReference>
<dbReference type="GO" id="GO:0003723">
    <property type="term" value="F:RNA binding"/>
    <property type="evidence" value="ECO:0007669"/>
    <property type="project" value="UniProtKB-KW"/>
</dbReference>
<dbReference type="Gene3D" id="3.30.70.580">
    <property type="entry name" value="Pseudouridine synthase I, catalytic domain, N-terminal subdomain"/>
    <property type="match status" value="1"/>
</dbReference>
<dbReference type="RefSeq" id="WP_014402350.1">
    <property type="nucleotide sequence ID" value="NC_017033.1"/>
</dbReference>
<keyword evidence="4" id="KW-0694">RNA-binding</keyword>
<reference evidence="7" key="1">
    <citation type="submission" date="2012-02" db="EMBL/GenBank/DDBJ databases">
        <title>The complete genome of Frateuria aurantia DSM 6220.</title>
        <authorList>
            <consortium name="US DOE Joint Genome Institute (JGI-PGF)"/>
            <person name="Lucas S."/>
            <person name="Copeland A."/>
            <person name="Lapidus A."/>
            <person name="Glavina del Rio T."/>
            <person name="Dalin E."/>
            <person name="Tice H."/>
            <person name="Bruce D."/>
            <person name="Goodwin L."/>
            <person name="Pitluck S."/>
            <person name="Peters L."/>
            <person name="Ovchinnikova G."/>
            <person name="Teshima H."/>
            <person name="Kyrpides N."/>
            <person name="Mavromatis K."/>
            <person name="Ivanova N."/>
            <person name="Brettin T."/>
            <person name="Detter J.C."/>
            <person name="Han C."/>
            <person name="Larimer F."/>
            <person name="Land M."/>
            <person name="Hauser L."/>
            <person name="Markowitz V."/>
            <person name="Cheng J.-F."/>
            <person name="Hugenholtz P."/>
            <person name="Woyke T."/>
            <person name="Wu D."/>
            <person name="Brambilla E."/>
            <person name="Klenk H.-P."/>
            <person name="Eisen J.A."/>
        </authorList>
    </citation>
    <scope>NUCLEOTIDE SEQUENCE</scope>
    <source>
        <strain evidence="7">DSM 6220</strain>
    </source>
</reference>
<dbReference type="CDD" id="cd02553">
    <property type="entry name" value="PseudoU_synth_RsuA"/>
    <property type="match status" value="1"/>
</dbReference>
<dbReference type="PANTHER" id="PTHR47683">
    <property type="entry name" value="PSEUDOURIDINE SYNTHASE FAMILY PROTEIN-RELATED"/>
    <property type="match status" value="1"/>
</dbReference>
<evidence type="ECO:0000259" key="6">
    <source>
        <dbReference type="Pfam" id="PF00849"/>
    </source>
</evidence>
<evidence type="ECO:0000256" key="4">
    <source>
        <dbReference type="PROSITE-ProRule" id="PRU00182"/>
    </source>
</evidence>
<evidence type="ECO:0000313" key="8">
    <source>
        <dbReference type="Proteomes" id="UP000005234"/>
    </source>
</evidence>
<organism evidence="7 8">
    <name type="scientific">Frateuria aurantia (strain ATCC 33424 / DSM 6220 / KCTC 2777 / LMG 1558 / NBRC 3245 / NCIMB 13370)</name>
    <name type="common">Acetobacter aurantius</name>
    <dbReference type="NCBI Taxonomy" id="767434"/>
    <lineage>
        <taxon>Bacteria</taxon>
        <taxon>Pseudomonadati</taxon>
        <taxon>Pseudomonadota</taxon>
        <taxon>Gammaproteobacteria</taxon>
        <taxon>Lysobacterales</taxon>
        <taxon>Rhodanobacteraceae</taxon>
        <taxon>Frateuria</taxon>
    </lineage>
</organism>
<comment type="similarity">
    <text evidence="1 5">Belongs to the pseudouridine synthase RsuA family.</text>
</comment>
<evidence type="ECO:0000256" key="3">
    <source>
        <dbReference type="ARBA" id="ARBA00023235"/>
    </source>
</evidence>
<evidence type="ECO:0000256" key="5">
    <source>
        <dbReference type="RuleBase" id="RU003887"/>
    </source>
</evidence>
<dbReference type="KEGG" id="fau:Fraau_0875"/>
<dbReference type="GO" id="GO:0009982">
    <property type="term" value="F:pseudouridine synthase activity"/>
    <property type="evidence" value="ECO:0007669"/>
    <property type="project" value="InterPro"/>
</dbReference>
<evidence type="ECO:0000256" key="1">
    <source>
        <dbReference type="ARBA" id="ARBA00008348"/>
    </source>
</evidence>
<dbReference type="EMBL" id="CP003350">
    <property type="protein sequence ID" value="AFC85344.1"/>
    <property type="molecule type" value="Genomic_DNA"/>
</dbReference>
<dbReference type="GO" id="GO:0140098">
    <property type="term" value="F:catalytic activity, acting on RNA"/>
    <property type="evidence" value="ECO:0007669"/>
    <property type="project" value="UniProtKB-ARBA"/>
</dbReference>
<dbReference type="InterPro" id="IPR042092">
    <property type="entry name" value="PsdUridine_s_RsuA/RluB/E/F_cat"/>
</dbReference>
<dbReference type="Pfam" id="PF00849">
    <property type="entry name" value="PseudoU_synth_2"/>
    <property type="match status" value="1"/>
</dbReference>
<dbReference type="Gene3D" id="3.10.290.10">
    <property type="entry name" value="RNA-binding S4 domain"/>
    <property type="match status" value="1"/>
</dbReference>
<sequence length="242" mass="26594">MKLIKLIANLGYGSRKQVTAWFRQGLVTDAEGEVLYADDQLGVHAEHADIRFDGEPLDPPAGMVIMLHKPLGVTCSRKDPGRVIYDLMPPRFSLRNPALSTVGRLDRDTSGLLLLTDDGALLHRIISPKAEIAKVYEAELANDLRGDEAAIFAAGTLLLESETTPLAPAELQVLGPRKARLVLTEGRYHQVRRMFAAVGNHVERLQRIAVGGMDMGGLEPGQWRLLGEDEVRRLFKPAGTED</sequence>
<dbReference type="PROSITE" id="PS01149">
    <property type="entry name" value="PSI_RSU"/>
    <property type="match status" value="1"/>
</dbReference>
<dbReference type="EC" id="5.4.99.-" evidence="5"/>
<dbReference type="GO" id="GO:0001522">
    <property type="term" value="P:pseudouridine synthesis"/>
    <property type="evidence" value="ECO:0007669"/>
    <property type="project" value="InterPro"/>
</dbReference>
<dbReference type="STRING" id="767434.Fraau_0875"/>
<dbReference type="eggNOG" id="COG1187">
    <property type="taxonomic scope" value="Bacteria"/>
</dbReference>
<dbReference type="HOGENOM" id="CLU_024979_1_2_6"/>
<dbReference type="PROSITE" id="PS50889">
    <property type="entry name" value="S4"/>
    <property type="match status" value="1"/>
</dbReference>
<dbReference type="Proteomes" id="UP000005234">
    <property type="component" value="Chromosome"/>
</dbReference>
<proteinExistence type="inferred from homology"/>
<protein>
    <recommendedName>
        <fullName evidence="5">Pseudouridine synthase</fullName>
        <ecNumber evidence="5">5.4.99.-</ecNumber>
    </recommendedName>
</protein>
<feature type="domain" description="Pseudouridine synthase RsuA/RluA-like" evidence="6">
    <location>
        <begin position="64"/>
        <end position="197"/>
    </location>
</feature>
<dbReference type="GO" id="GO:0006364">
    <property type="term" value="P:rRNA processing"/>
    <property type="evidence" value="ECO:0007669"/>
    <property type="project" value="UniProtKB-KW"/>
</dbReference>
<dbReference type="OrthoDB" id="9807213at2"/>
<keyword evidence="8" id="KW-1185">Reference proteome</keyword>